<dbReference type="InterPro" id="IPR003439">
    <property type="entry name" value="ABC_transporter-like_ATP-bd"/>
</dbReference>
<keyword evidence="4" id="KW-0547">Nucleotide-binding</keyword>
<dbReference type="GO" id="GO:0140359">
    <property type="term" value="F:ABC-type transporter activity"/>
    <property type="evidence" value="ECO:0007669"/>
    <property type="project" value="InterPro"/>
</dbReference>
<dbReference type="CDD" id="cd03213">
    <property type="entry name" value="ABCG_EPDR"/>
    <property type="match status" value="1"/>
</dbReference>
<evidence type="ECO:0000256" key="8">
    <source>
        <dbReference type="SAM" id="MobiDB-lite"/>
    </source>
</evidence>
<feature type="transmembrane region" description="Helical" evidence="9">
    <location>
        <begin position="539"/>
        <end position="559"/>
    </location>
</feature>
<proteinExistence type="predicted"/>
<feature type="region of interest" description="Disordered" evidence="8">
    <location>
        <begin position="345"/>
        <end position="372"/>
    </location>
</feature>
<comment type="subcellular location">
    <subcellularLocation>
        <location evidence="1">Membrane</location>
        <topology evidence="1">Multi-pass membrane protein</topology>
    </subcellularLocation>
</comment>
<organism evidence="11 12">
    <name type="scientific">Symbiochloris irregularis</name>
    <dbReference type="NCBI Taxonomy" id="706552"/>
    <lineage>
        <taxon>Eukaryota</taxon>
        <taxon>Viridiplantae</taxon>
        <taxon>Chlorophyta</taxon>
        <taxon>core chlorophytes</taxon>
        <taxon>Trebouxiophyceae</taxon>
        <taxon>Trebouxiales</taxon>
        <taxon>Trebouxiaceae</taxon>
        <taxon>Symbiochloris</taxon>
    </lineage>
</organism>
<accession>A0AAW1NUD8</accession>
<keyword evidence="3 9" id="KW-0812">Transmembrane</keyword>
<name>A0AAW1NUD8_9CHLO</name>
<dbReference type="PANTHER" id="PTHR48041:SF41">
    <property type="entry name" value="ABC TRANSPORTER G FAMILY"/>
    <property type="match status" value="1"/>
</dbReference>
<feature type="domain" description="ABC transporter" evidence="10">
    <location>
        <begin position="65"/>
        <end position="310"/>
    </location>
</feature>
<feature type="transmembrane region" description="Helical" evidence="9">
    <location>
        <begin position="474"/>
        <end position="497"/>
    </location>
</feature>
<reference evidence="11 12" key="1">
    <citation type="journal article" date="2024" name="Nat. Commun.">
        <title>Phylogenomics reveals the evolutionary origins of lichenization in chlorophyte algae.</title>
        <authorList>
            <person name="Puginier C."/>
            <person name="Libourel C."/>
            <person name="Otte J."/>
            <person name="Skaloud P."/>
            <person name="Haon M."/>
            <person name="Grisel S."/>
            <person name="Petersen M."/>
            <person name="Berrin J.G."/>
            <person name="Delaux P.M."/>
            <person name="Dal Grande F."/>
            <person name="Keller J."/>
        </authorList>
    </citation>
    <scope>NUCLEOTIDE SEQUENCE [LARGE SCALE GENOMIC DNA]</scope>
    <source>
        <strain evidence="11 12">SAG 2036</strain>
    </source>
</reference>
<dbReference type="PROSITE" id="PS00211">
    <property type="entry name" value="ABC_TRANSPORTER_1"/>
    <property type="match status" value="1"/>
</dbReference>
<dbReference type="InterPro" id="IPR050352">
    <property type="entry name" value="ABCG_transporters"/>
</dbReference>
<feature type="compositionally biased region" description="Polar residues" evidence="8">
    <location>
        <begin position="351"/>
        <end position="366"/>
    </location>
</feature>
<keyword evidence="5" id="KW-0067">ATP-binding</keyword>
<dbReference type="Proteomes" id="UP001465755">
    <property type="component" value="Unassembled WGS sequence"/>
</dbReference>
<dbReference type="GO" id="GO:0016887">
    <property type="term" value="F:ATP hydrolysis activity"/>
    <property type="evidence" value="ECO:0007669"/>
    <property type="project" value="InterPro"/>
</dbReference>
<dbReference type="AlphaFoldDB" id="A0AAW1NUD8"/>
<keyword evidence="6 9" id="KW-1133">Transmembrane helix</keyword>
<evidence type="ECO:0000256" key="4">
    <source>
        <dbReference type="ARBA" id="ARBA00022741"/>
    </source>
</evidence>
<dbReference type="EMBL" id="JALJOQ010000166">
    <property type="protein sequence ID" value="KAK9792241.1"/>
    <property type="molecule type" value="Genomic_DNA"/>
</dbReference>
<dbReference type="GO" id="GO:0016020">
    <property type="term" value="C:membrane"/>
    <property type="evidence" value="ECO:0007669"/>
    <property type="project" value="UniProtKB-SubCell"/>
</dbReference>
<gene>
    <name evidence="11" type="ORF">WJX73_003742</name>
</gene>
<keyword evidence="7 9" id="KW-0472">Membrane</keyword>
<evidence type="ECO:0000256" key="7">
    <source>
        <dbReference type="ARBA" id="ARBA00023136"/>
    </source>
</evidence>
<dbReference type="InterPro" id="IPR013525">
    <property type="entry name" value="ABC2_TM"/>
</dbReference>
<protein>
    <recommendedName>
        <fullName evidence="10">ABC transporter domain-containing protein</fullName>
    </recommendedName>
</protein>
<dbReference type="InterPro" id="IPR043926">
    <property type="entry name" value="ABCG_dom"/>
</dbReference>
<evidence type="ECO:0000259" key="10">
    <source>
        <dbReference type="PROSITE" id="PS50893"/>
    </source>
</evidence>
<dbReference type="Gene3D" id="3.40.50.300">
    <property type="entry name" value="P-loop containing nucleotide triphosphate hydrolases"/>
    <property type="match status" value="1"/>
</dbReference>
<dbReference type="PROSITE" id="PS50893">
    <property type="entry name" value="ABC_TRANSPORTER_2"/>
    <property type="match status" value="1"/>
</dbReference>
<evidence type="ECO:0000256" key="1">
    <source>
        <dbReference type="ARBA" id="ARBA00004141"/>
    </source>
</evidence>
<dbReference type="Pfam" id="PF19055">
    <property type="entry name" value="ABC2_membrane_7"/>
    <property type="match status" value="1"/>
</dbReference>
<evidence type="ECO:0000313" key="11">
    <source>
        <dbReference type="EMBL" id="KAK9792241.1"/>
    </source>
</evidence>
<dbReference type="InterPro" id="IPR003593">
    <property type="entry name" value="AAA+_ATPase"/>
</dbReference>
<evidence type="ECO:0000256" key="6">
    <source>
        <dbReference type="ARBA" id="ARBA00022989"/>
    </source>
</evidence>
<dbReference type="FunFam" id="3.40.50.300:FF:000903">
    <property type="entry name" value="ABC transporter G family member 7"/>
    <property type="match status" value="1"/>
</dbReference>
<evidence type="ECO:0000256" key="3">
    <source>
        <dbReference type="ARBA" id="ARBA00022692"/>
    </source>
</evidence>
<dbReference type="SMART" id="SM00382">
    <property type="entry name" value="AAA"/>
    <property type="match status" value="1"/>
</dbReference>
<dbReference type="InterPro" id="IPR027417">
    <property type="entry name" value="P-loop_NTPase"/>
</dbReference>
<evidence type="ECO:0000256" key="5">
    <source>
        <dbReference type="ARBA" id="ARBA00022840"/>
    </source>
</evidence>
<keyword evidence="12" id="KW-1185">Reference proteome</keyword>
<evidence type="ECO:0000313" key="12">
    <source>
        <dbReference type="Proteomes" id="UP001465755"/>
    </source>
</evidence>
<dbReference type="GO" id="GO:0005524">
    <property type="term" value="F:ATP binding"/>
    <property type="evidence" value="ECO:0007669"/>
    <property type="project" value="UniProtKB-KW"/>
</dbReference>
<keyword evidence="2" id="KW-0813">Transport</keyword>
<dbReference type="SUPFAM" id="SSF52540">
    <property type="entry name" value="P-loop containing nucleoside triphosphate hydrolases"/>
    <property type="match status" value="1"/>
</dbReference>
<evidence type="ECO:0000256" key="9">
    <source>
        <dbReference type="SAM" id="Phobius"/>
    </source>
</evidence>
<dbReference type="Pfam" id="PF00005">
    <property type="entry name" value="ABC_tran"/>
    <property type="match status" value="1"/>
</dbReference>
<sequence>MGLPVSGGLVDFALGAALIILPQYKIPLAAGAATIALGKRLKERKSVEAKQKGSSSTSETEKIELQWTELTCTITDKKGRSKTLLDGLQGQALPGRLLSIMGPSGSGKTTLLNALAGQVPQTKRMALKGNISINGEPQQSAARRQGYVQQDDIFFSQMTVRETLSMAAALRMPRTSTPEDRSAAVDSLMAKLGLTQSADTIIGNAKTRGLSGGEKKRLSIACELISSPRLLFLDEPTSGLDSFQAEKVMQTLKQLAEEGHTVVCSIHQPRSSIYAMFDDLLLLSEGRLVYAGAADQALKHFEQEGHACPQHYNPADFLADLVSVDHSSSDQERLSRERVGKLQAAPRASVTLHQGSQHNTASQNSAAPEPGRGASLGLQSRLLLRRSWRQIVRDKATNVSRAMSNVSSALIFGSIYWRLGRSQISIQDRMGLLQVAAVNAAMSSLTKTLNVFSVERSIVARERSKGSYGVTPYFLAKLAAESPIGALFPLLFGSIVYPAAGLNQKLSRFATFLGILTLESFTSSSLGLAVGAVAPSPDAAMAIGPGVMVLFIVFGGFYVNSATVPRVLRWVPRASLIQHAFRGLCVNEFQGLEFEQSKAGAKGEAGTGEEALQRLTFQDLTVRSTLAAQARVLAFNYWFTYCVLKARRPRFQQLESPGHA</sequence>
<feature type="transmembrane region" description="Helical" evidence="9">
    <location>
        <begin position="509"/>
        <end position="533"/>
    </location>
</feature>
<dbReference type="PANTHER" id="PTHR48041">
    <property type="entry name" value="ABC TRANSPORTER G FAMILY MEMBER 28"/>
    <property type="match status" value="1"/>
</dbReference>
<dbReference type="InterPro" id="IPR017871">
    <property type="entry name" value="ABC_transporter-like_CS"/>
</dbReference>
<comment type="caution">
    <text evidence="11">The sequence shown here is derived from an EMBL/GenBank/DDBJ whole genome shotgun (WGS) entry which is preliminary data.</text>
</comment>
<evidence type="ECO:0000256" key="2">
    <source>
        <dbReference type="ARBA" id="ARBA00022448"/>
    </source>
</evidence>
<dbReference type="Pfam" id="PF01061">
    <property type="entry name" value="ABC2_membrane"/>
    <property type="match status" value="1"/>
</dbReference>